<evidence type="ECO:0000256" key="6">
    <source>
        <dbReference type="ARBA" id="ARBA00023002"/>
    </source>
</evidence>
<dbReference type="CDD" id="cd08298">
    <property type="entry name" value="CAD2"/>
    <property type="match status" value="1"/>
</dbReference>
<evidence type="ECO:0000259" key="8">
    <source>
        <dbReference type="SMART" id="SM00829"/>
    </source>
</evidence>
<dbReference type="PANTHER" id="PTHR42940">
    <property type="entry name" value="ALCOHOL DEHYDROGENASE 1-RELATED"/>
    <property type="match status" value="1"/>
</dbReference>
<dbReference type="EC" id="1.1.1.1" evidence="3"/>
<organism evidence="9 10">
    <name type="scientific">Methylacidiphilum infernorum (isolate V4)</name>
    <name type="common">Methylokorus infernorum (strain V4)</name>
    <dbReference type="NCBI Taxonomy" id="481448"/>
    <lineage>
        <taxon>Bacteria</taxon>
        <taxon>Pseudomonadati</taxon>
        <taxon>Verrucomicrobiota</taxon>
        <taxon>Methylacidiphilae</taxon>
        <taxon>Methylacidiphilales</taxon>
        <taxon>Methylacidiphilaceae</taxon>
        <taxon>Methylacidiphilum (ex Ratnadevi et al. 2023)</taxon>
    </lineage>
</organism>
<gene>
    <name evidence="9" type="primary">adhP</name>
    <name evidence="9" type="ordered locus">Minf_1850</name>
</gene>
<dbReference type="Gene3D" id="3.90.180.10">
    <property type="entry name" value="Medium-chain alcohol dehydrogenases, catalytic domain"/>
    <property type="match status" value="1"/>
</dbReference>
<keyword evidence="4" id="KW-0479">Metal-binding</keyword>
<dbReference type="GO" id="GO:0008270">
    <property type="term" value="F:zinc ion binding"/>
    <property type="evidence" value="ECO:0007669"/>
    <property type="project" value="InterPro"/>
</dbReference>
<dbReference type="InterPro" id="IPR020843">
    <property type="entry name" value="ER"/>
</dbReference>
<name>B3DXV2_METI4</name>
<sequence length="422" mass="46024">MHGEQKTDIGMLSKALTPRSRSCRQPRGQGRWGTPAYGRHATFPRGDAPQGARNMARKGKKMAPPGLPGEPNQRRPRFPPQPECWGLKRGKTMMKAMVLERPKNPLVLKDVPIPSPGPGEVLLEVLVCGVCRTDLHVVDGELPNPKPNLIPGHEVVGIVRKLGSGATKFSIGQRVGVPWLGKSCGQCRFCITGRENLCDRPEFTGYTRDGGYAEWIVADERFCFPIPPRYSNEEAAPLLCAGLIGFRSYRHAEKSARIGFYGFGAAAHILIQIANHQGKAVFAFSKPGDRESQDFSLSLGAAWAGDSTTLPPVLLDTAIIFAPVGALVPQALRAVEKGGTVVCAGIYMTDIPSFPYEILWGERKIVSVANLTRDDGEEFFKIASQFKIQTRVEVLPLTEANNALQRLREGKVQGALALVPKL</sequence>
<accession>B3DXV2</accession>
<evidence type="ECO:0000313" key="10">
    <source>
        <dbReference type="Proteomes" id="UP000009149"/>
    </source>
</evidence>
<dbReference type="InterPro" id="IPR036291">
    <property type="entry name" value="NAD(P)-bd_dom_sf"/>
</dbReference>
<dbReference type="InterPro" id="IPR011032">
    <property type="entry name" value="GroES-like_sf"/>
</dbReference>
<dbReference type="GO" id="GO:0004022">
    <property type="term" value="F:alcohol dehydrogenase (NAD+) activity"/>
    <property type="evidence" value="ECO:0007669"/>
    <property type="project" value="UniProtKB-EC"/>
</dbReference>
<dbReference type="PROSITE" id="PS00059">
    <property type="entry name" value="ADH_ZINC"/>
    <property type="match status" value="1"/>
</dbReference>
<dbReference type="Pfam" id="PF08240">
    <property type="entry name" value="ADH_N"/>
    <property type="match status" value="1"/>
</dbReference>
<keyword evidence="6" id="KW-0560">Oxidoreductase</keyword>
<dbReference type="KEGG" id="min:Minf_1850"/>
<dbReference type="PANTHER" id="PTHR42940:SF8">
    <property type="entry name" value="VACUOLAR PROTEIN SORTING-ASSOCIATED PROTEIN 11"/>
    <property type="match status" value="1"/>
</dbReference>
<evidence type="ECO:0000256" key="5">
    <source>
        <dbReference type="ARBA" id="ARBA00022833"/>
    </source>
</evidence>
<dbReference type="AlphaFoldDB" id="B3DXV2"/>
<dbReference type="Gene3D" id="3.40.50.720">
    <property type="entry name" value="NAD(P)-binding Rossmann-like Domain"/>
    <property type="match status" value="1"/>
</dbReference>
<evidence type="ECO:0000256" key="1">
    <source>
        <dbReference type="ARBA" id="ARBA00001947"/>
    </source>
</evidence>
<dbReference type="InterPro" id="IPR013154">
    <property type="entry name" value="ADH-like_N"/>
</dbReference>
<keyword evidence="5" id="KW-0862">Zinc</keyword>
<dbReference type="eggNOG" id="COG1064">
    <property type="taxonomic scope" value="Bacteria"/>
</dbReference>
<evidence type="ECO:0000313" key="9">
    <source>
        <dbReference type="EMBL" id="ACD83904.1"/>
    </source>
</evidence>
<protein>
    <recommendedName>
        <fullName evidence="3">alcohol dehydrogenase</fullName>
        <ecNumber evidence="3">1.1.1.1</ecNumber>
    </recommendedName>
</protein>
<evidence type="ECO:0000256" key="2">
    <source>
        <dbReference type="ARBA" id="ARBA00008072"/>
    </source>
</evidence>
<dbReference type="InterPro" id="IPR014187">
    <property type="entry name" value="ADH_Zn_typ-2"/>
</dbReference>
<dbReference type="HOGENOM" id="CLU_026673_20_7_0"/>
<feature type="domain" description="Enoyl reductase (ER)" evidence="8">
    <location>
        <begin position="103"/>
        <end position="418"/>
    </location>
</feature>
<evidence type="ECO:0000256" key="4">
    <source>
        <dbReference type="ARBA" id="ARBA00022723"/>
    </source>
</evidence>
<dbReference type="GO" id="GO:0005737">
    <property type="term" value="C:cytoplasm"/>
    <property type="evidence" value="ECO:0007669"/>
    <property type="project" value="TreeGrafter"/>
</dbReference>
<dbReference type="SUPFAM" id="SSF50129">
    <property type="entry name" value="GroES-like"/>
    <property type="match status" value="1"/>
</dbReference>
<dbReference type="SMART" id="SM00829">
    <property type="entry name" value="PKS_ER"/>
    <property type="match status" value="1"/>
</dbReference>
<proteinExistence type="inferred from homology"/>
<reference evidence="9 10" key="1">
    <citation type="journal article" date="2008" name="Biol. Direct">
        <title>Complete genome sequence of the extremely acidophilic methanotroph isolate V4, Methylacidiphilum infernorum, a representative of the bacterial phylum Verrucomicrobia.</title>
        <authorList>
            <person name="Hou S."/>
            <person name="Makarova K.S."/>
            <person name="Saw J.H."/>
            <person name="Senin P."/>
            <person name="Ly B.V."/>
            <person name="Zhou Z."/>
            <person name="Ren Y."/>
            <person name="Wang J."/>
            <person name="Galperin M.Y."/>
            <person name="Omelchenko M.V."/>
            <person name="Wolf Y.I."/>
            <person name="Yutin N."/>
            <person name="Koonin E.V."/>
            <person name="Stott M.B."/>
            <person name="Mountain B.W."/>
            <person name="Crowe M.A."/>
            <person name="Smirnova A.V."/>
            <person name="Dunfield P.F."/>
            <person name="Feng L."/>
            <person name="Wang L."/>
            <person name="Alam M."/>
        </authorList>
    </citation>
    <scope>NUCLEOTIDE SEQUENCE [LARGE SCALE GENOMIC DNA]</scope>
    <source>
        <strain evidence="10">Isolate V4</strain>
    </source>
</reference>
<comment type="cofactor">
    <cofactor evidence="1">
        <name>Zn(2+)</name>
        <dbReference type="ChEBI" id="CHEBI:29105"/>
    </cofactor>
</comment>
<dbReference type="NCBIfam" id="TIGR02822">
    <property type="entry name" value="adh_fam_2"/>
    <property type="match status" value="1"/>
</dbReference>
<comment type="similarity">
    <text evidence="2">Belongs to the zinc-containing alcohol dehydrogenase family.</text>
</comment>
<dbReference type="STRING" id="481448.Minf_1850"/>
<evidence type="ECO:0000256" key="3">
    <source>
        <dbReference type="ARBA" id="ARBA00013190"/>
    </source>
</evidence>
<evidence type="ECO:0000256" key="7">
    <source>
        <dbReference type="SAM" id="MobiDB-lite"/>
    </source>
</evidence>
<dbReference type="SUPFAM" id="SSF51735">
    <property type="entry name" value="NAD(P)-binding Rossmann-fold domains"/>
    <property type="match status" value="1"/>
</dbReference>
<dbReference type="Proteomes" id="UP000009149">
    <property type="component" value="Chromosome"/>
</dbReference>
<dbReference type="EMBL" id="CP000975">
    <property type="protein sequence ID" value="ACD83904.1"/>
    <property type="molecule type" value="Genomic_DNA"/>
</dbReference>
<feature type="region of interest" description="Disordered" evidence="7">
    <location>
        <begin position="1"/>
        <end position="86"/>
    </location>
</feature>
<dbReference type="InterPro" id="IPR002328">
    <property type="entry name" value="ADH_Zn_CS"/>
</dbReference>